<dbReference type="Proteomes" id="UP000062833">
    <property type="component" value="Chromosome"/>
</dbReference>
<evidence type="ECO:0000313" key="1">
    <source>
        <dbReference type="EMBL" id="ALE91249.1"/>
    </source>
</evidence>
<dbReference type="AlphaFoldDB" id="A0A0M3UFM1"/>
<proteinExistence type="predicted"/>
<protein>
    <submittedName>
        <fullName evidence="1">Uncharacterized protein</fullName>
    </submittedName>
</protein>
<gene>
    <name evidence="1" type="ORF">AOC05_00875</name>
</gene>
<name>A0A0M3UFM1_9MICC</name>
<dbReference type="EMBL" id="CP012677">
    <property type="protein sequence ID" value="ALE91249.1"/>
    <property type="molecule type" value="Genomic_DNA"/>
</dbReference>
<organism evidence="1 2">
    <name type="scientific">Arthrobacter alpinus</name>
    <dbReference type="NCBI Taxonomy" id="656366"/>
    <lineage>
        <taxon>Bacteria</taxon>
        <taxon>Bacillati</taxon>
        <taxon>Actinomycetota</taxon>
        <taxon>Actinomycetes</taxon>
        <taxon>Micrococcales</taxon>
        <taxon>Micrococcaceae</taxon>
        <taxon>Arthrobacter</taxon>
    </lineage>
</organism>
<evidence type="ECO:0000313" key="2">
    <source>
        <dbReference type="Proteomes" id="UP000062833"/>
    </source>
</evidence>
<sequence length="88" mass="8829">MGASAFYRGNDFPGSVAQDPCDSALRASGRDREGLAAGAGTGCEDGVGVGSCVGVYTDDVSVFSATMVITVILHSRVLMTVVGGIGLE</sequence>
<dbReference type="KEGG" id="aaq:AOC05_00875"/>
<reference evidence="2" key="1">
    <citation type="submission" date="2015-09" db="EMBL/GenBank/DDBJ databases">
        <title>Complete genome of Arthrobacter alpinus strain R3.8.</title>
        <authorList>
            <person name="See-Too W.S."/>
            <person name="Chan K.G."/>
        </authorList>
    </citation>
    <scope>NUCLEOTIDE SEQUENCE [LARGE SCALE GENOMIC DNA]</scope>
    <source>
        <strain evidence="2">R3.8</strain>
    </source>
</reference>
<accession>A0A0M3UFM1</accession>
<dbReference type="PATRIC" id="fig|656366.3.peg.192"/>
<keyword evidence="2" id="KW-1185">Reference proteome</keyword>